<dbReference type="AlphaFoldDB" id="A0A158JHS0"/>
<organism evidence="5 6">
    <name type="scientific">Caballeronia humi</name>
    <dbReference type="NCBI Taxonomy" id="326474"/>
    <lineage>
        <taxon>Bacteria</taxon>
        <taxon>Pseudomonadati</taxon>
        <taxon>Pseudomonadota</taxon>
        <taxon>Betaproteobacteria</taxon>
        <taxon>Burkholderiales</taxon>
        <taxon>Burkholderiaceae</taxon>
        <taxon>Caballeronia</taxon>
    </lineage>
</organism>
<dbReference type="InterPro" id="IPR004107">
    <property type="entry name" value="Integrase_SAM-like_N"/>
</dbReference>
<reference evidence="5" key="1">
    <citation type="submission" date="2016-01" db="EMBL/GenBank/DDBJ databases">
        <authorList>
            <person name="Peeters C."/>
        </authorList>
    </citation>
    <scope>NUCLEOTIDE SEQUENCE [LARGE SCALE GENOMIC DNA]</scope>
    <source>
        <strain evidence="5">LMG 22934</strain>
    </source>
</reference>
<evidence type="ECO:0000259" key="4">
    <source>
        <dbReference type="PROSITE" id="PS51900"/>
    </source>
</evidence>
<keyword evidence="6" id="KW-1185">Reference proteome</keyword>
<gene>
    <name evidence="5" type="ORF">AWB65_06612</name>
</gene>
<sequence length="289" mass="32008">MTGVNDSRFRFFQSTGIGLGHTGSAGLINIAKAILAFRQVKAPSPMESGTPRSISVFHVWHLPPQFIFPVNRDSFREKFPSRSIGKPCFSVASSVLRMHASGCYTTFGMNDRQQPFHRQRGGLGDRRRAAALVEVIAIGSSTRASTDPADSPLRPRTRRAYRIDLQDFMSFAGIARPDEFRLVTRAHVLAWRNTLEERALSGATIRRKLAALSSLFEYLCEKNAVASNPVRWARRPTVDGNEGKTPAIGDRQARALLERRTRRPLRASAIARCSRCCSITACAARSCAC</sequence>
<keyword evidence="2 3" id="KW-0238">DNA-binding</keyword>
<dbReference type="InterPro" id="IPR011010">
    <property type="entry name" value="DNA_brk_join_enz"/>
</dbReference>
<proteinExistence type="predicted"/>
<evidence type="ECO:0000256" key="2">
    <source>
        <dbReference type="ARBA" id="ARBA00023125"/>
    </source>
</evidence>
<name>A0A158JHS0_9BURK</name>
<accession>A0A158JHS0</accession>
<evidence type="ECO:0000256" key="3">
    <source>
        <dbReference type="PROSITE-ProRule" id="PRU01248"/>
    </source>
</evidence>
<evidence type="ECO:0000313" key="6">
    <source>
        <dbReference type="Proteomes" id="UP000054977"/>
    </source>
</evidence>
<protein>
    <submittedName>
        <fullName evidence="5">Phage integrase family protein</fullName>
    </submittedName>
</protein>
<dbReference type="GO" id="GO:0003677">
    <property type="term" value="F:DNA binding"/>
    <property type="evidence" value="ECO:0007669"/>
    <property type="project" value="UniProtKB-UniRule"/>
</dbReference>
<dbReference type="SUPFAM" id="SSF56349">
    <property type="entry name" value="DNA breaking-rejoining enzymes"/>
    <property type="match status" value="1"/>
</dbReference>
<keyword evidence="1" id="KW-0229">DNA integration</keyword>
<dbReference type="PROSITE" id="PS51900">
    <property type="entry name" value="CB"/>
    <property type="match status" value="1"/>
</dbReference>
<dbReference type="Pfam" id="PF02899">
    <property type="entry name" value="Phage_int_SAM_1"/>
    <property type="match status" value="1"/>
</dbReference>
<dbReference type="Proteomes" id="UP000054977">
    <property type="component" value="Unassembled WGS sequence"/>
</dbReference>
<dbReference type="Gene3D" id="1.10.150.130">
    <property type="match status" value="1"/>
</dbReference>
<evidence type="ECO:0000313" key="5">
    <source>
        <dbReference type="EMBL" id="SAL67880.1"/>
    </source>
</evidence>
<feature type="domain" description="Core-binding (CB)" evidence="4">
    <location>
        <begin position="130"/>
        <end position="220"/>
    </location>
</feature>
<dbReference type="GO" id="GO:0015074">
    <property type="term" value="P:DNA integration"/>
    <property type="evidence" value="ECO:0007669"/>
    <property type="project" value="UniProtKB-KW"/>
</dbReference>
<dbReference type="InterPro" id="IPR010998">
    <property type="entry name" value="Integrase_recombinase_N"/>
</dbReference>
<dbReference type="STRING" id="326474.AWB65_06612"/>
<dbReference type="EMBL" id="FCNW02000096">
    <property type="protein sequence ID" value="SAL67880.1"/>
    <property type="molecule type" value="Genomic_DNA"/>
</dbReference>
<dbReference type="InterPro" id="IPR044068">
    <property type="entry name" value="CB"/>
</dbReference>
<evidence type="ECO:0000256" key="1">
    <source>
        <dbReference type="ARBA" id="ARBA00022908"/>
    </source>
</evidence>
<comment type="caution">
    <text evidence="5">The sequence shown here is derived from an EMBL/GenBank/DDBJ whole genome shotgun (WGS) entry which is preliminary data.</text>
</comment>